<dbReference type="Proteomes" id="UP000423065">
    <property type="component" value="Segment"/>
</dbReference>
<sequence>MPVSPEELFRATNPGAFPFERQTRSVQQQYERAAQNLNGGTSHVLGEGAEEEERYRTPHDHVRAARALLEVADAMKARLGRLEAMDFATEAERQRRVGDLTAELRLVWTEAQFHATMASVSPDVYTRARLGD</sequence>
<evidence type="ECO:0000313" key="2">
    <source>
        <dbReference type="EMBL" id="QGJ94987.1"/>
    </source>
</evidence>
<keyword evidence="3" id="KW-1185">Reference proteome</keyword>
<proteinExistence type="predicted"/>
<evidence type="ECO:0000256" key="1">
    <source>
        <dbReference type="SAM" id="MobiDB-lite"/>
    </source>
</evidence>
<dbReference type="RefSeq" id="YP_010059602.1">
    <property type="nucleotide sequence ID" value="NC_054726.1"/>
</dbReference>
<organism evidence="2 3">
    <name type="scientific">Gordonia phage Stormageddon</name>
    <dbReference type="NCBI Taxonomy" id="2656541"/>
    <lineage>
        <taxon>Viruses</taxon>
        <taxon>Duplodnaviria</taxon>
        <taxon>Heunggongvirae</taxon>
        <taxon>Uroviricota</taxon>
        <taxon>Caudoviricetes</taxon>
        <taxon>Stormageddonvirus</taxon>
        <taxon>Stormageddonvirus Stormageddon</taxon>
    </lineage>
</organism>
<dbReference type="EMBL" id="MN586040">
    <property type="protein sequence ID" value="QGJ94987.1"/>
    <property type="molecule type" value="Genomic_DNA"/>
</dbReference>
<dbReference type="KEGG" id="vg:64766834"/>
<evidence type="ECO:0000313" key="3">
    <source>
        <dbReference type="Proteomes" id="UP000423065"/>
    </source>
</evidence>
<feature type="region of interest" description="Disordered" evidence="1">
    <location>
        <begin position="34"/>
        <end position="58"/>
    </location>
</feature>
<dbReference type="GeneID" id="64766834"/>
<reference evidence="2 3" key="1">
    <citation type="submission" date="2019-10" db="EMBL/GenBank/DDBJ databases">
        <authorList>
            <person name="Garlena R.A."/>
            <person name="Russell D.A."/>
            <person name="Pope W.H."/>
            <person name="Jacobs-Sera D."/>
            <person name="Hatfull G.F."/>
        </authorList>
    </citation>
    <scope>NUCLEOTIDE SEQUENCE [LARGE SCALE GENOMIC DNA]</scope>
</reference>
<gene>
    <name evidence="2" type="primary">127</name>
    <name evidence="2" type="ORF">SEA_STORMAGEDDON_127</name>
</gene>
<accession>A0A649VR57</accession>
<name>A0A649VR57_9CAUD</name>
<protein>
    <submittedName>
        <fullName evidence="2">Uncharacterized protein</fullName>
    </submittedName>
</protein>